<organism evidence="4 5">
    <name type="scientific">Luteitalea pratensis</name>
    <dbReference type="NCBI Taxonomy" id="1855912"/>
    <lineage>
        <taxon>Bacteria</taxon>
        <taxon>Pseudomonadati</taxon>
        <taxon>Acidobacteriota</taxon>
        <taxon>Vicinamibacteria</taxon>
        <taxon>Vicinamibacterales</taxon>
        <taxon>Vicinamibacteraceae</taxon>
        <taxon>Luteitalea</taxon>
    </lineage>
</organism>
<dbReference type="RefSeq" id="WP_110173084.1">
    <property type="nucleotide sequence ID" value="NZ_CP015136.1"/>
</dbReference>
<evidence type="ECO:0000259" key="3">
    <source>
        <dbReference type="Pfam" id="PF14343"/>
    </source>
</evidence>
<accession>A0A143PTQ3</accession>
<dbReference type="Gene3D" id="3.40.50.410">
    <property type="entry name" value="von Willebrand factor, type A domain"/>
    <property type="match status" value="1"/>
</dbReference>
<dbReference type="NCBIfam" id="TIGR03436">
    <property type="entry name" value="acidobact_VWFA"/>
    <property type="match status" value="1"/>
</dbReference>
<proteinExistence type="predicted"/>
<name>A0A143PTQ3_LUTPR</name>
<dbReference type="STRING" id="1855912.LuPra_04794"/>
<feature type="chain" id="PRO_5007511944" evidence="2">
    <location>
        <begin position="21"/>
        <end position="852"/>
    </location>
</feature>
<reference evidence="5" key="2">
    <citation type="submission" date="2016-04" db="EMBL/GenBank/DDBJ databases">
        <title>First Complete Genome Sequence of a Subdivision 6 Acidobacterium.</title>
        <authorList>
            <person name="Huang S."/>
            <person name="Vieira S."/>
            <person name="Bunk B."/>
            <person name="Riedel T."/>
            <person name="Sproeer C."/>
            <person name="Overmann J."/>
        </authorList>
    </citation>
    <scope>NUCLEOTIDE SEQUENCE [LARGE SCALE GENOMIC DNA]</scope>
    <source>
        <strain evidence="5">DSM 100886 HEG_-6_39</strain>
    </source>
</reference>
<keyword evidence="2" id="KW-0732">Signal</keyword>
<feature type="signal peptide" evidence="2">
    <location>
        <begin position="1"/>
        <end position="20"/>
    </location>
</feature>
<sequence precursor="true">MRRFVSSTALFALLAGVALVAQQGSAQAPAPAPPAQPVQPTQPAAVGPDGVQRPTFRAQIDYVEVSAIVTDDDGNLVTDLKKSDFEILENGKPQTVAVFTPVKIPFEQPQRTLIEGRPLKFDVANNEGARDGRVYVIVLDDYHIGSLRTARVKIAAREFIEKHVATNDQVAVIHASGRSNASQEFTTNKDLMLAAVDRLMGMKVRSATVERLQDYRTRVEQLNAAGSTDAQERAKDMLDPERAFNARSAMDTLRNLSRLLNSVNGSRKAVLFFSEGIDYDITDVMGTMTGSRYASDVLYAMRDAIGAATRSNVAFYTIDPRGLVGISDDEMDMEAPPQDVTLGLNPWNIRDEQRLAQMSLMSLAEETGGAYSVNSNDFTKIYDRIVRDSSSYYLLGYYPTDERRNGSVRRIQVKVNRKDVNVFARKAYQAPKDRDEKKLTESAAGTSLEVREALNSALPTPGLNVSVHAAPFKGTNKTSSVAVTVQVEGQRLGLKEAGDTYTNQLEISMMAMDIVGKVPDGDRANLDLKLRKQTRDLMTQTGIRSVATLDLPPGRYQLRVAAREANNGSLGSVFTDLIVPDFSSDPLSMSGILLSSSAAQLTPTPRMVEEFKKLLPAPPTTTRGFATVESIFGYVDVYDSLQPAHSTDIITTVTRVDGTKVFTTTEERKSSEFGGLKGGGFGAQFEVPLKEFAPGLYVLRVEAKPRLDKQPVSRELTFAVYGPPAVGTTASATRIVPIAHGPLSNGSTARESVVRNPEDWNKLWASLPTKQAAPQVAFDQMMVVGVFVGNRPTTGYTVEITGARKEGDTLVIQWREVPPATGSSVNATVTTPFAVAGLPRHDGPVTFEKAGS</sequence>
<dbReference type="InterPro" id="IPR025748">
    <property type="entry name" value="PrcB_C_dom"/>
</dbReference>
<dbReference type="AlphaFoldDB" id="A0A143PTQ3"/>
<dbReference type="EMBL" id="CP015136">
    <property type="protein sequence ID" value="AMY11543.1"/>
    <property type="molecule type" value="Genomic_DNA"/>
</dbReference>
<feature type="domain" description="PrcB C-terminal" evidence="3">
    <location>
        <begin position="782"/>
        <end position="836"/>
    </location>
</feature>
<dbReference type="KEGG" id="abac:LuPra_04794"/>
<dbReference type="InterPro" id="IPR036465">
    <property type="entry name" value="vWFA_dom_sf"/>
</dbReference>
<evidence type="ECO:0000313" key="4">
    <source>
        <dbReference type="EMBL" id="AMY11543.1"/>
    </source>
</evidence>
<evidence type="ECO:0000256" key="1">
    <source>
        <dbReference type="SAM" id="MobiDB-lite"/>
    </source>
</evidence>
<reference evidence="4 5" key="1">
    <citation type="journal article" date="2016" name="Genome Announc.">
        <title>First Complete Genome Sequence of a Subdivision 6 Acidobacterium Strain.</title>
        <authorList>
            <person name="Huang S."/>
            <person name="Vieira S."/>
            <person name="Bunk B."/>
            <person name="Riedel T."/>
            <person name="Sproer C."/>
            <person name="Overmann J."/>
        </authorList>
    </citation>
    <scope>NUCLEOTIDE SEQUENCE [LARGE SCALE GENOMIC DNA]</scope>
    <source>
        <strain evidence="5">DSM 100886 HEG_-6_39</strain>
    </source>
</reference>
<dbReference type="InterPro" id="IPR017802">
    <property type="entry name" value="VWFA-rel_acidobac-type"/>
</dbReference>
<dbReference type="OrthoDB" id="127238at2"/>
<keyword evidence="5" id="KW-1185">Reference proteome</keyword>
<feature type="compositionally biased region" description="Low complexity" evidence="1">
    <location>
        <begin position="38"/>
        <end position="48"/>
    </location>
</feature>
<dbReference type="Pfam" id="PF14343">
    <property type="entry name" value="PrcB_C"/>
    <property type="match status" value="1"/>
</dbReference>
<evidence type="ECO:0000313" key="5">
    <source>
        <dbReference type="Proteomes" id="UP000076079"/>
    </source>
</evidence>
<protein>
    <submittedName>
        <fullName evidence="4">VWFA-related Acidobacterial domain protein</fullName>
    </submittedName>
</protein>
<feature type="region of interest" description="Disordered" evidence="1">
    <location>
        <begin position="27"/>
        <end position="50"/>
    </location>
</feature>
<gene>
    <name evidence="4" type="ORF">LuPra_04794</name>
</gene>
<evidence type="ECO:0000256" key="2">
    <source>
        <dbReference type="SAM" id="SignalP"/>
    </source>
</evidence>
<dbReference type="Proteomes" id="UP000076079">
    <property type="component" value="Chromosome"/>
</dbReference>